<evidence type="ECO:0000256" key="3">
    <source>
        <dbReference type="ARBA" id="ARBA00023125"/>
    </source>
</evidence>
<dbReference type="KEGG" id="pfy:PFICI_05815"/>
<dbReference type="GO" id="GO:0006351">
    <property type="term" value="P:DNA-templated transcription"/>
    <property type="evidence" value="ECO:0007669"/>
    <property type="project" value="InterPro"/>
</dbReference>
<dbReference type="eggNOG" id="ENOG502S0TA">
    <property type="taxonomic scope" value="Eukaryota"/>
</dbReference>
<dbReference type="RefSeq" id="XP_007832587.1">
    <property type="nucleotide sequence ID" value="XM_007834396.1"/>
</dbReference>
<dbReference type="GO" id="GO:0045944">
    <property type="term" value="P:positive regulation of transcription by RNA polymerase II"/>
    <property type="evidence" value="ECO:0007669"/>
    <property type="project" value="TreeGrafter"/>
</dbReference>
<dbReference type="InterPro" id="IPR051711">
    <property type="entry name" value="Stress_Response_Reg"/>
</dbReference>
<evidence type="ECO:0000313" key="9">
    <source>
        <dbReference type="Proteomes" id="UP000030651"/>
    </source>
</evidence>
<dbReference type="GeneID" id="19270828"/>
<keyword evidence="3" id="KW-0238">DNA-binding</keyword>
<dbReference type="GO" id="GO:0005634">
    <property type="term" value="C:nucleus"/>
    <property type="evidence" value="ECO:0007669"/>
    <property type="project" value="UniProtKB-SubCell"/>
</dbReference>
<keyword evidence="6" id="KW-0812">Transmembrane</keyword>
<sequence length="548" mass="61738">MNKKEPPTDSGNNQQIILPSKIVAQEYVNCFFEHANITYRYLPQADAYDYLDQLYDEDSSLLNNDARMAIILLLMGIGCIWLASYRSLPFEEYKIKSHRFLRAGRERLESATSNGGASIELVTGHVLKCQLECAASRFREAWMTLGTAIRLAQMIRLHREQQTSDPIHQYCARGLFWAIFMIDRYLSVSLGWPMALHENDITIPLPSEPDASILPRVGPQEAKVISGVVAHARLTQIIGHAIMKLYGGTRISPDSCEQAITQLEGELDKWLQDTPSFFHPRGDSREAGDQEFYDLPWIFRRQRRTIRSAFHFTKMLIYRGTLLQEFLHHIPSTPPFKEPGSKYIQHCADNAWEMANIAADIADDDTYNSVYWTTSHFIFCAISILLVYHLLYQGPFSRSELERLLERAMKGHGKLDNGPSLINEDLLQKSPLEARPAGQTEVPLRDHTNTENAALDPVVDRGMVETQPLSAHGAVSVDTLLPSWLNQAQAPTNTGVSFLIEPGASAGLVHNWFSQGLDSSTGDVFDMIMDLGFDGTYATDFGSNMDYE</sequence>
<dbReference type="OMA" id="YWTTSHF"/>
<dbReference type="SMART" id="SM00906">
    <property type="entry name" value="Fungal_trans"/>
    <property type="match status" value="1"/>
</dbReference>
<evidence type="ECO:0000259" key="7">
    <source>
        <dbReference type="SMART" id="SM00906"/>
    </source>
</evidence>
<reference evidence="9" key="1">
    <citation type="journal article" date="2015" name="BMC Genomics">
        <title>Genomic and transcriptomic analysis of the endophytic fungus Pestalotiopsis fici reveals its lifestyle and high potential for synthesis of natural products.</title>
        <authorList>
            <person name="Wang X."/>
            <person name="Zhang X."/>
            <person name="Liu L."/>
            <person name="Xiang M."/>
            <person name="Wang W."/>
            <person name="Sun X."/>
            <person name="Che Y."/>
            <person name="Guo L."/>
            <person name="Liu G."/>
            <person name="Guo L."/>
            <person name="Wang C."/>
            <person name="Yin W.B."/>
            <person name="Stadler M."/>
            <person name="Zhang X."/>
            <person name="Liu X."/>
        </authorList>
    </citation>
    <scope>NUCLEOTIDE SEQUENCE [LARGE SCALE GENOMIC DNA]</scope>
    <source>
        <strain evidence="9">W106-1 / CGMCC3.15140</strain>
    </source>
</reference>
<evidence type="ECO:0000256" key="2">
    <source>
        <dbReference type="ARBA" id="ARBA00023015"/>
    </source>
</evidence>
<protein>
    <recommendedName>
        <fullName evidence="7">Xylanolytic transcriptional activator regulatory domain-containing protein</fullName>
    </recommendedName>
</protein>
<dbReference type="GO" id="GO:0043565">
    <property type="term" value="F:sequence-specific DNA binding"/>
    <property type="evidence" value="ECO:0007669"/>
    <property type="project" value="TreeGrafter"/>
</dbReference>
<dbReference type="PANTHER" id="PTHR47540:SF2">
    <property type="entry name" value="ZN(II)2CYS6 TRANSCRIPTION FACTOR (EUROFUNG)"/>
    <property type="match status" value="1"/>
</dbReference>
<keyword evidence="6" id="KW-1133">Transmembrane helix</keyword>
<accession>W3XD48</accession>
<keyword evidence="4" id="KW-0804">Transcription</keyword>
<dbReference type="PANTHER" id="PTHR47540">
    <property type="entry name" value="THIAMINE REPRESSIBLE GENES REGULATORY PROTEIN THI5"/>
    <property type="match status" value="1"/>
</dbReference>
<dbReference type="OrthoDB" id="2579025at2759"/>
<comment type="subcellular location">
    <subcellularLocation>
        <location evidence="1">Nucleus</location>
    </subcellularLocation>
</comment>
<dbReference type="GO" id="GO:0008270">
    <property type="term" value="F:zinc ion binding"/>
    <property type="evidence" value="ECO:0007669"/>
    <property type="project" value="InterPro"/>
</dbReference>
<evidence type="ECO:0000256" key="5">
    <source>
        <dbReference type="ARBA" id="ARBA00023242"/>
    </source>
</evidence>
<dbReference type="HOGENOM" id="CLU_497050_0_0_1"/>
<dbReference type="CDD" id="cd12148">
    <property type="entry name" value="fungal_TF_MHR"/>
    <property type="match status" value="1"/>
</dbReference>
<organism evidence="8 9">
    <name type="scientific">Pestalotiopsis fici (strain W106-1 / CGMCC3.15140)</name>
    <dbReference type="NCBI Taxonomy" id="1229662"/>
    <lineage>
        <taxon>Eukaryota</taxon>
        <taxon>Fungi</taxon>
        <taxon>Dikarya</taxon>
        <taxon>Ascomycota</taxon>
        <taxon>Pezizomycotina</taxon>
        <taxon>Sordariomycetes</taxon>
        <taxon>Xylariomycetidae</taxon>
        <taxon>Amphisphaeriales</taxon>
        <taxon>Sporocadaceae</taxon>
        <taxon>Pestalotiopsis</taxon>
    </lineage>
</organism>
<keyword evidence="6" id="KW-0472">Membrane</keyword>
<evidence type="ECO:0000256" key="6">
    <source>
        <dbReference type="SAM" id="Phobius"/>
    </source>
</evidence>
<evidence type="ECO:0000256" key="4">
    <source>
        <dbReference type="ARBA" id="ARBA00023163"/>
    </source>
</evidence>
<keyword evidence="9" id="KW-1185">Reference proteome</keyword>
<feature type="transmembrane region" description="Helical" evidence="6">
    <location>
        <begin position="69"/>
        <end position="88"/>
    </location>
</feature>
<dbReference type="Proteomes" id="UP000030651">
    <property type="component" value="Unassembled WGS sequence"/>
</dbReference>
<proteinExistence type="predicted"/>
<feature type="domain" description="Xylanolytic transcriptional activator regulatory" evidence="7">
    <location>
        <begin position="141"/>
        <end position="212"/>
    </location>
</feature>
<dbReference type="EMBL" id="KI912111">
    <property type="protein sequence ID" value="ETS83939.1"/>
    <property type="molecule type" value="Genomic_DNA"/>
</dbReference>
<evidence type="ECO:0000256" key="1">
    <source>
        <dbReference type="ARBA" id="ARBA00004123"/>
    </source>
</evidence>
<dbReference type="InParanoid" id="W3XD48"/>
<keyword evidence="5" id="KW-0539">Nucleus</keyword>
<keyword evidence="2" id="KW-0805">Transcription regulation</keyword>
<dbReference type="AlphaFoldDB" id="W3XD48"/>
<dbReference type="InterPro" id="IPR007219">
    <property type="entry name" value="XnlR_reg_dom"/>
</dbReference>
<evidence type="ECO:0000313" key="8">
    <source>
        <dbReference type="EMBL" id="ETS83939.1"/>
    </source>
</evidence>
<feature type="transmembrane region" description="Helical" evidence="6">
    <location>
        <begin position="370"/>
        <end position="391"/>
    </location>
</feature>
<gene>
    <name evidence="8" type="ORF">PFICI_05815</name>
</gene>
<name>W3XD48_PESFW</name>
<dbReference type="Pfam" id="PF04082">
    <property type="entry name" value="Fungal_trans"/>
    <property type="match status" value="1"/>
</dbReference>